<dbReference type="STRING" id="683260.SAMN05421874_11066"/>
<proteinExistence type="predicted"/>
<name>A0A1G9DZB8_9ACTN</name>
<protein>
    <recommendedName>
        <fullName evidence="3">mRNA interferase MazF</fullName>
    </recommendedName>
</protein>
<sequence length="104" mass="11739">MIQLRTGGVYLYSPKGIDRERLMLVISAPGVVDSRRRFVTGLSVLSASDGDTLTVPITVDGARRYVNTTQPQRLIRDWFLDHHGSLSPRELEAVRAYRRLAEDL</sequence>
<evidence type="ECO:0008006" key="3">
    <source>
        <dbReference type="Google" id="ProtNLM"/>
    </source>
</evidence>
<gene>
    <name evidence="1" type="ORF">SAMN05421874_11066</name>
</gene>
<dbReference type="EMBL" id="FNFB01000010">
    <property type="protein sequence ID" value="SDK69205.1"/>
    <property type="molecule type" value="Genomic_DNA"/>
</dbReference>
<dbReference type="OrthoDB" id="3534019at2"/>
<evidence type="ECO:0000313" key="2">
    <source>
        <dbReference type="Proteomes" id="UP000198683"/>
    </source>
</evidence>
<accession>A0A1G9DZB8</accession>
<keyword evidence="2" id="KW-1185">Reference proteome</keyword>
<reference evidence="1 2" key="1">
    <citation type="submission" date="2016-10" db="EMBL/GenBank/DDBJ databases">
        <authorList>
            <person name="de Groot N.N."/>
        </authorList>
    </citation>
    <scope>NUCLEOTIDE SEQUENCE [LARGE SCALE GENOMIC DNA]</scope>
    <source>
        <strain evidence="1 2">CGMCC 4.5681</strain>
    </source>
</reference>
<organism evidence="1 2">
    <name type="scientific">Nonomuraea maritima</name>
    <dbReference type="NCBI Taxonomy" id="683260"/>
    <lineage>
        <taxon>Bacteria</taxon>
        <taxon>Bacillati</taxon>
        <taxon>Actinomycetota</taxon>
        <taxon>Actinomycetes</taxon>
        <taxon>Streptosporangiales</taxon>
        <taxon>Streptosporangiaceae</taxon>
        <taxon>Nonomuraea</taxon>
    </lineage>
</organism>
<dbReference type="RefSeq" id="WP_090766308.1">
    <property type="nucleotide sequence ID" value="NZ_FNFB01000010.1"/>
</dbReference>
<dbReference type="AlphaFoldDB" id="A0A1G9DZB8"/>
<evidence type="ECO:0000313" key="1">
    <source>
        <dbReference type="EMBL" id="SDK69205.1"/>
    </source>
</evidence>
<dbReference type="Proteomes" id="UP000198683">
    <property type="component" value="Unassembled WGS sequence"/>
</dbReference>